<sequence length="104" mass="12293">MQFLFRMGDSRVLMEDKDSQDNTLLIGNVLIDEWWSENMLYESWENNHAISFVLMKVWYSPAIELLDRSLVFPDTVEIDSTSEVEHSRFLRLKVHAFTLLPLID</sequence>
<dbReference type="EMBL" id="QGKY02000246">
    <property type="protein sequence ID" value="KAF2585879.1"/>
    <property type="molecule type" value="Genomic_DNA"/>
</dbReference>
<reference evidence="1" key="1">
    <citation type="submission" date="2019-12" db="EMBL/GenBank/DDBJ databases">
        <title>Genome sequencing and annotation of Brassica cretica.</title>
        <authorList>
            <person name="Studholme D.J."/>
            <person name="Sarris P.F."/>
        </authorList>
    </citation>
    <scope>NUCLEOTIDE SEQUENCE</scope>
    <source>
        <strain evidence="1">PFS-102/07</strain>
        <tissue evidence="1">Leaf</tissue>
    </source>
</reference>
<dbReference type="AlphaFoldDB" id="A0A8S9JVS0"/>
<organism evidence="1">
    <name type="scientific">Brassica cretica</name>
    <name type="common">Mustard</name>
    <dbReference type="NCBI Taxonomy" id="69181"/>
    <lineage>
        <taxon>Eukaryota</taxon>
        <taxon>Viridiplantae</taxon>
        <taxon>Streptophyta</taxon>
        <taxon>Embryophyta</taxon>
        <taxon>Tracheophyta</taxon>
        <taxon>Spermatophyta</taxon>
        <taxon>Magnoliopsida</taxon>
        <taxon>eudicotyledons</taxon>
        <taxon>Gunneridae</taxon>
        <taxon>Pentapetalae</taxon>
        <taxon>rosids</taxon>
        <taxon>malvids</taxon>
        <taxon>Brassicales</taxon>
        <taxon>Brassicaceae</taxon>
        <taxon>Brassiceae</taxon>
        <taxon>Brassica</taxon>
    </lineage>
</organism>
<name>A0A8S9JVS0_BRACR</name>
<accession>A0A8S9JVS0</accession>
<gene>
    <name evidence="1" type="ORF">F2Q70_00037054</name>
</gene>
<protein>
    <submittedName>
        <fullName evidence="1">Uncharacterized protein</fullName>
    </submittedName>
</protein>
<evidence type="ECO:0000313" key="1">
    <source>
        <dbReference type="EMBL" id="KAF2585879.1"/>
    </source>
</evidence>
<comment type="caution">
    <text evidence="1">The sequence shown here is derived from an EMBL/GenBank/DDBJ whole genome shotgun (WGS) entry which is preliminary data.</text>
</comment>
<proteinExistence type="predicted"/>